<dbReference type="PANTHER" id="PTHR34406">
    <property type="entry name" value="PROTEIN YCEI"/>
    <property type="match status" value="1"/>
</dbReference>
<dbReference type="EMBL" id="CP134145">
    <property type="protein sequence ID" value="WNC74081.1"/>
    <property type="molecule type" value="Genomic_DNA"/>
</dbReference>
<evidence type="ECO:0000259" key="2">
    <source>
        <dbReference type="SMART" id="SM00867"/>
    </source>
</evidence>
<evidence type="ECO:0000313" key="4">
    <source>
        <dbReference type="Proteomes" id="UP001258994"/>
    </source>
</evidence>
<dbReference type="InterPro" id="IPR007372">
    <property type="entry name" value="Lipid/polyisoprenoid-bd_YceI"/>
</dbReference>
<proteinExistence type="predicted"/>
<keyword evidence="4" id="KW-1185">Reference proteome</keyword>
<dbReference type="RefSeq" id="WP_348393189.1">
    <property type="nucleotide sequence ID" value="NZ_CP134145.1"/>
</dbReference>
<evidence type="ECO:0000256" key="1">
    <source>
        <dbReference type="SAM" id="SignalP"/>
    </source>
</evidence>
<dbReference type="Gene3D" id="2.40.128.110">
    <property type="entry name" value="Lipid/polyisoprenoid-binding, YceI-like"/>
    <property type="match status" value="1"/>
</dbReference>
<feature type="signal peptide" evidence="1">
    <location>
        <begin position="1"/>
        <end position="21"/>
    </location>
</feature>
<dbReference type="NCBIfam" id="NF002994">
    <property type="entry name" value="PRK03757.1"/>
    <property type="match status" value="1"/>
</dbReference>
<organism evidence="3 4">
    <name type="scientific">Thalassotalea psychrophila</name>
    <dbReference type="NCBI Taxonomy" id="3065647"/>
    <lineage>
        <taxon>Bacteria</taxon>
        <taxon>Pseudomonadati</taxon>
        <taxon>Pseudomonadota</taxon>
        <taxon>Gammaproteobacteria</taxon>
        <taxon>Alteromonadales</taxon>
        <taxon>Colwelliaceae</taxon>
        <taxon>Thalassotalea</taxon>
    </lineage>
</organism>
<dbReference type="Proteomes" id="UP001258994">
    <property type="component" value="Chromosome"/>
</dbReference>
<name>A0ABY9TZ58_9GAMM</name>
<dbReference type="SMART" id="SM00867">
    <property type="entry name" value="YceI"/>
    <property type="match status" value="1"/>
</dbReference>
<accession>A0ABY9TZ58</accession>
<gene>
    <name evidence="3" type="ORF">RGQ13_08830</name>
</gene>
<feature type="chain" id="PRO_5047156234" evidence="1">
    <location>
        <begin position="22"/>
        <end position="186"/>
    </location>
</feature>
<evidence type="ECO:0000313" key="3">
    <source>
        <dbReference type="EMBL" id="WNC74081.1"/>
    </source>
</evidence>
<dbReference type="Pfam" id="PF04264">
    <property type="entry name" value="YceI"/>
    <property type="match status" value="1"/>
</dbReference>
<dbReference type="SUPFAM" id="SSF101874">
    <property type="entry name" value="YceI-like"/>
    <property type="match status" value="1"/>
</dbReference>
<sequence length="186" mass="20403">MKTLLITTALLGLVAVMPAKAADYVVDYKGAHASVNFKVKHLGYSWLTGRFNKFDGKFSYDESNIAASKISITIDTASVDSNHAERDKHLKTDDFLDVTKFSTATFVSTKVEDKGNGKLAITGNFTLQGITKELVIDAIKIGEGDDPWGGYRLGFSGTTSIKMSDFGYKMDFGEILFDLHIEGVRQ</sequence>
<reference evidence="4" key="1">
    <citation type="submission" date="2023-09" db="EMBL/GenBank/DDBJ databases">
        <authorList>
            <person name="Li S."/>
            <person name="Li X."/>
            <person name="Zhang C."/>
            <person name="Zhao Z."/>
        </authorList>
    </citation>
    <scope>NUCLEOTIDE SEQUENCE [LARGE SCALE GENOMIC DNA]</scope>
    <source>
        <strain evidence="4">SQ149</strain>
    </source>
</reference>
<feature type="domain" description="Lipid/polyisoprenoid-binding YceI-like" evidence="2">
    <location>
        <begin position="23"/>
        <end position="184"/>
    </location>
</feature>
<dbReference type="InterPro" id="IPR036761">
    <property type="entry name" value="TTHA0802/YceI-like_sf"/>
</dbReference>
<dbReference type="PANTHER" id="PTHR34406:SF1">
    <property type="entry name" value="PROTEIN YCEI"/>
    <property type="match status" value="1"/>
</dbReference>
<keyword evidence="1" id="KW-0732">Signal</keyword>
<protein>
    <submittedName>
        <fullName evidence="3">YceI family protein</fullName>
    </submittedName>
</protein>